<dbReference type="OrthoDB" id="539398at2759"/>
<keyword evidence="3" id="KW-1185">Reference proteome</keyword>
<dbReference type="InterPro" id="IPR011576">
    <property type="entry name" value="Pyridox_Oxase_N"/>
</dbReference>
<name>A0A286UQ38_9AGAM</name>
<comment type="caution">
    <text evidence="2">The sequence shown here is derived from an EMBL/GenBank/DDBJ whole genome shotgun (WGS) entry which is preliminary data.</text>
</comment>
<dbReference type="Proteomes" id="UP000217199">
    <property type="component" value="Unassembled WGS sequence"/>
</dbReference>
<evidence type="ECO:0000313" key="3">
    <source>
        <dbReference type="Proteomes" id="UP000217199"/>
    </source>
</evidence>
<protein>
    <submittedName>
        <fullName evidence="2">Pyridoxamine phosphate oxidase</fullName>
    </submittedName>
</protein>
<dbReference type="Pfam" id="PF01243">
    <property type="entry name" value="PNPOx_N"/>
    <property type="match status" value="1"/>
</dbReference>
<dbReference type="InParanoid" id="A0A286UQ38"/>
<dbReference type="PANTHER" id="PTHR39336">
    <property type="entry name" value="PYRIDOXAMINE PHOSPHATE OXIDASE FAMILY PROTEIN (AFU_ORTHOLOGUE AFUA_6G11440)"/>
    <property type="match status" value="1"/>
</dbReference>
<gene>
    <name evidence="2" type="ORF">PNOK_0158100</name>
</gene>
<dbReference type="PANTHER" id="PTHR39336:SF3">
    <property type="entry name" value="PYRIDOXAMINE PHOSPHATE OXIDASE"/>
    <property type="match status" value="1"/>
</dbReference>
<feature type="domain" description="Pyridoxamine 5'-phosphate oxidase N-terminal" evidence="1">
    <location>
        <begin position="9"/>
        <end position="134"/>
    </location>
</feature>
<reference evidence="2 3" key="1">
    <citation type="journal article" date="2017" name="Mol. Ecol.">
        <title>Comparative and population genomic landscape of Phellinus noxius: A hypervariable fungus causing root rot in trees.</title>
        <authorList>
            <person name="Chung C.L."/>
            <person name="Lee T.J."/>
            <person name="Akiba M."/>
            <person name="Lee H.H."/>
            <person name="Kuo T.H."/>
            <person name="Liu D."/>
            <person name="Ke H.M."/>
            <person name="Yokoi T."/>
            <person name="Roa M.B."/>
            <person name="Lu M.J."/>
            <person name="Chang Y.Y."/>
            <person name="Ann P.J."/>
            <person name="Tsai J.N."/>
            <person name="Chen C.Y."/>
            <person name="Tzean S.S."/>
            <person name="Ota Y."/>
            <person name="Hattori T."/>
            <person name="Sahashi N."/>
            <person name="Liou R.F."/>
            <person name="Kikuchi T."/>
            <person name="Tsai I.J."/>
        </authorList>
    </citation>
    <scope>NUCLEOTIDE SEQUENCE [LARGE SCALE GENOMIC DNA]</scope>
    <source>
        <strain evidence="2 3">FFPRI411160</strain>
    </source>
</reference>
<dbReference type="AlphaFoldDB" id="A0A286UQ38"/>
<evidence type="ECO:0000259" key="1">
    <source>
        <dbReference type="Pfam" id="PF01243"/>
    </source>
</evidence>
<accession>A0A286UQ38</accession>
<sequence>MGKLFDHIPEKYIEWIRKQEVFWIATAPLAKEGHINVSPKGLRGTFFVENGNKVWYEDLTGSGCETIAHIRENERVTILFNALEGPAEIVRLYGKGSVHEFGSKEYEAYLPSPKRKPGSRAVIVVDVDRVSTSCGFGVPRYKFEGHRQTLYSWAGQLEKNENSGYDVGDSGKSGNGYSGMTITMSDYWKKKSLFSIDGLPALKSETTATGLPLRSTLPEAEEAAFWTRSSGSGNNQVEKRGGGGDTGKGVISEGNLKIVYGLILGFGLSFVISDLKEGLKKYIIG</sequence>
<dbReference type="InterPro" id="IPR012349">
    <property type="entry name" value="Split_barrel_FMN-bd"/>
</dbReference>
<dbReference type="STRING" id="2282107.A0A286UQ38"/>
<evidence type="ECO:0000313" key="2">
    <source>
        <dbReference type="EMBL" id="PAV21624.1"/>
    </source>
</evidence>
<dbReference type="Gene3D" id="2.30.110.10">
    <property type="entry name" value="Electron Transport, Fmn-binding Protein, Chain A"/>
    <property type="match status" value="1"/>
</dbReference>
<organism evidence="2 3">
    <name type="scientific">Pyrrhoderma noxium</name>
    <dbReference type="NCBI Taxonomy" id="2282107"/>
    <lineage>
        <taxon>Eukaryota</taxon>
        <taxon>Fungi</taxon>
        <taxon>Dikarya</taxon>
        <taxon>Basidiomycota</taxon>
        <taxon>Agaricomycotina</taxon>
        <taxon>Agaricomycetes</taxon>
        <taxon>Hymenochaetales</taxon>
        <taxon>Hymenochaetaceae</taxon>
        <taxon>Pyrrhoderma</taxon>
    </lineage>
</organism>
<dbReference type="SUPFAM" id="SSF50475">
    <property type="entry name" value="FMN-binding split barrel"/>
    <property type="match status" value="1"/>
</dbReference>
<dbReference type="EMBL" id="NBII01000002">
    <property type="protein sequence ID" value="PAV21624.1"/>
    <property type="molecule type" value="Genomic_DNA"/>
</dbReference>
<proteinExistence type="predicted"/>